<sequence>MRVISEKFRQFRSDERGIALILVSIMLPVIIGFSLLVIDWSRAGNLHNDLQKAADSFALAAAAELDRSAGSWARAEHALATLVENTSRFSEAGFTTLTTVEQGGTKNCNSAGSISWCFLKSLPAEDRLPITSANNYADPDPAKGERETRFIQVKVNPAGFAAIFPASFLTGDSASNSMNIGAEAVAGFTSGVCDYTPVFICNPYETPATTGGITLEEAATTRKYRRRQILMRMNGSYMPGNFAFLESPDGNGAQELERMLASTKPRACYSQEGVNTEPGQMAGPVENGLNARFGINASYFGTPHGPAENVRMGAKSVQCKNNKVDITWETDPARGVGLERDSCQIAGTCTMMDKRMGEGDWNFTRYWQANHTVDGVTRPVPAEISGTGDDLPTRYEVYRQEIKDKIVGDPTLNSETGVPACSQQPVTSVDRRILYGAIIDCAAIEASGQKFSGRLNDIPVRAFGSFFITEPIKIDKDIYVELVDITGRGGRGTLDNFLRDEAQLYR</sequence>
<organism evidence="3 4">
    <name type="scientific">Borborobacter arsenicus</name>
    <dbReference type="NCBI Taxonomy" id="1851146"/>
    <lineage>
        <taxon>Bacteria</taxon>
        <taxon>Pseudomonadati</taxon>
        <taxon>Pseudomonadota</taxon>
        <taxon>Alphaproteobacteria</taxon>
        <taxon>Hyphomicrobiales</taxon>
        <taxon>Phyllobacteriaceae</taxon>
        <taxon>Borborobacter</taxon>
    </lineage>
</organism>
<protein>
    <recommendedName>
        <fullName evidence="2">Putative Flp pilus-assembly TadG-like N-terminal domain-containing protein</fullName>
    </recommendedName>
</protein>
<dbReference type="RefSeq" id="WP_128628047.1">
    <property type="nucleotide sequence ID" value="NZ_RKST01000020.1"/>
</dbReference>
<keyword evidence="4" id="KW-1185">Reference proteome</keyword>
<keyword evidence="1" id="KW-0472">Membrane</keyword>
<keyword evidence="1" id="KW-0812">Transmembrane</keyword>
<evidence type="ECO:0000256" key="1">
    <source>
        <dbReference type="SAM" id="Phobius"/>
    </source>
</evidence>
<dbReference type="AlphaFoldDB" id="A0A432V2G5"/>
<feature type="domain" description="Putative Flp pilus-assembly TadG-like N-terminal" evidence="2">
    <location>
        <begin position="19"/>
        <end position="63"/>
    </location>
</feature>
<evidence type="ECO:0000259" key="2">
    <source>
        <dbReference type="Pfam" id="PF13400"/>
    </source>
</evidence>
<reference evidence="3 4" key="1">
    <citation type="submission" date="2018-11" db="EMBL/GenBank/DDBJ databases">
        <title>Pseudaminobacter arsenicus sp. nov., an arsenic-resistant bacterium isolated from arsenic-rich aquifers.</title>
        <authorList>
            <person name="Mu Y."/>
        </authorList>
    </citation>
    <scope>NUCLEOTIDE SEQUENCE [LARGE SCALE GENOMIC DNA]</scope>
    <source>
        <strain evidence="3 4">CB3</strain>
    </source>
</reference>
<dbReference type="InterPro" id="IPR028087">
    <property type="entry name" value="Tad_N"/>
</dbReference>
<dbReference type="Pfam" id="PF13400">
    <property type="entry name" value="Tad"/>
    <property type="match status" value="1"/>
</dbReference>
<gene>
    <name evidence="3" type="ORF">EET67_18615</name>
</gene>
<dbReference type="OrthoDB" id="8014659at2"/>
<accession>A0A432V2G5</accession>
<evidence type="ECO:0000313" key="4">
    <source>
        <dbReference type="Proteomes" id="UP000281647"/>
    </source>
</evidence>
<dbReference type="Proteomes" id="UP000281647">
    <property type="component" value="Unassembled WGS sequence"/>
</dbReference>
<keyword evidence="1" id="KW-1133">Transmembrane helix</keyword>
<feature type="transmembrane region" description="Helical" evidence="1">
    <location>
        <begin position="20"/>
        <end position="38"/>
    </location>
</feature>
<dbReference type="EMBL" id="RKST01000020">
    <property type="protein sequence ID" value="RUM96361.1"/>
    <property type="molecule type" value="Genomic_DNA"/>
</dbReference>
<name>A0A432V2G5_9HYPH</name>
<proteinExistence type="predicted"/>
<evidence type="ECO:0000313" key="3">
    <source>
        <dbReference type="EMBL" id="RUM96361.1"/>
    </source>
</evidence>
<comment type="caution">
    <text evidence="3">The sequence shown here is derived from an EMBL/GenBank/DDBJ whole genome shotgun (WGS) entry which is preliminary data.</text>
</comment>